<name>R2QCZ4_9ENTE</name>
<accession>R2QCZ4</accession>
<dbReference type="PATRIC" id="fig|1158607.3.peg.2735"/>
<dbReference type="Gene3D" id="1.20.1090.10">
    <property type="entry name" value="Dehydroquinate synthase-like - alpha domain"/>
    <property type="match status" value="1"/>
</dbReference>
<keyword evidence="3" id="KW-0560">Oxidoreductase</keyword>
<dbReference type="STRING" id="160454.RV10_GL003271"/>
<feature type="domain" description="Alcohol dehydrogenase iron-type/glycerol dehydrogenase GldA" evidence="6">
    <location>
        <begin position="12"/>
        <end position="148"/>
    </location>
</feature>
<dbReference type="InterPro" id="IPR001670">
    <property type="entry name" value="ADH_Fe/GldA"/>
</dbReference>
<comment type="similarity">
    <text evidence="1">Belongs to the iron-containing alcohol dehydrogenase family.</text>
</comment>
<feature type="binding site" evidence="4">
    <location>
        <position position="269"/>
    </location>
    <ligand>
        <name>glycerol</name>
        <dbReference type="ChEBI" id="CHEBI:17754"/>
    </ligand>
</feature>
<dbReference type="RefSeq" id="WP_010757729.1">
    <property type="nucleotide sequence ID" value="NZ_ASWD01000001.1"/>
</dbReference>
<feature type="binding site" evidence="5">
    <location>
        <begin position="111"/>
        <end position="114"/>
    </location>
    <ligand>
        <name>NAD(+)</name>
        <dbReference type="ChEBI" id="CHEBI:57540"/>
    </ligand>
</feature>
<comment type="caution">
    <text evidence="7">The sequence shown here is derived from an EMBL/GenBank/DDBJ whole genome shotgun (WGS) entry which is preliminary data.</text>
</comment>
<evidence type="ECO:0000256" key="3">
    <source>
        <dbReference type="ARBA" id="ARBA00023002"/>
    </source>
</evidence>
<dbReference type="PANTHER" id="PTHR43616:SF3">
    <property type="entry name" value="HYDROXYCARBOXYLATE DEHYDROGENASE A"/>
    <property type="match status" value="1"/>
</dbReference>
<sequence length="355" mass="39198">MNLATEVRPGANRYATGKNILHELPQYLEPFKKVAVVTGTISYQIFSDYYKKELEYPIFRYDGSASREDAHRIAEEIGEADVIVAIGGGRVLDTGKLVADEMNIDAIMVPTLISNCAPFTPIVAVYHPDRTFREMGFMTRAPYLTLIDYDFLLATPKDYFVAGIGDTVAKWYEIKGITEQLSADEKSAYIRLGIASAKVILDILLEDSIQGIKDLENQQITPAFERVADTIIGLAGETGGFAATYGRSAGAHAVHDGLSYLESTHNQLHGNKVAYGILVQLAHTNEIDEIKKLKDFYQATGLPLKLAELNVTQTDAEALKPCTDHAASEEETFRMIDPEITPEQVYQAIQVVESL</sequence>
<dbReference type="InterPro" id="IPR016205">
    <property type="entry name" value="Glycerol_DH"/>
</dbReference>
<dbReference type="GO" id="GO:0016614">
    <property type="term" value="F:oxidoreductase activity, acting on CH-OH group of donors"/>
    <property type="evidence" value="ECO:0007669"/>
    <property type="project" value="InterPro"/>
</dbReference>
<feature type="binding site" evidence="5">
    <location>
        <position position="126"/>
    </location>
    <ligand>
        <name>NAD(+)</name>
        <dbReference type="ChEBI" id="CHEBI:57540"/>
    </ligand>
</feature>
<evidence type="ECO:0000313" key="7">
    <source>
        <dbReference type="EMBL" id="EOH93103.1"/>
    </source>
</evidence>
<comment type="cofactor">
    <cofactor evidence="4">
        <name>Zn(2+)</name>
        <dbReference type="ChEBI" id="CHEBI:29105"/>
    </cofactor>
    <text evidence="4">Binds 1 zinc ion per subunit.</text>
</comment>
<feature type="binding site" evidence="4">
    <location>
        <position position="166"/>
    </location>
    <ligand>
        <name>glycerol</name>
        <dbReference type="ChEBI" id="CHEBI:17754"/>
    </ligand>
</feature>
<evidence type="ECO:0000256" key="1">
    <source>
        <dbReference type="ARBA" id="ARBA00007358"/>
    </source>
</evidence>
<dbReference type="GO" id="GO:0046872">
    <property type="term" value="F:metal ion binding"/>
    <property type="evidence" value="ECO:0007669"/>
    <property type="project" value="UniProtKB-KW"/>
</dbReference>
<feature type="binding site" evidence="4">
    <location>
        <position position="252"/>
    </location>
    <ligand>
        <name>glycerol</name>
        <dbReference type="ChEBI" id="CHEBI:17754"/>
    </ligand>
</feature>
<dbReference type="OrthoDB" id="5198708at2"/>
<dbReference type="Proteomes" id="UP000013782">
    <property type="component" value="Unassembled WGS sequence"/>
</dbReference>
<evidence type="ECO:0000256" key="4">
    <source>
        <dbReference type="PIRSR" id="PIRSR000112-1"/>
    </source>
</evidence>
<keyword evidence="2 4" id="KW-0479">Metal-binding</keyword>
<keyword evidence="4" id="KW-0862">Zinc</keyword>
<organism evidence="7 8">
    <name type="scientific">Enterococcus pallens ATCC BAA-351</name>
    <dbReference type="NCBI Taxonomy" id="1158607"/>
    <lineage>
        <taxon>Bacteria</taxon>
        <taxon>Bacillati</taxon>
        <taxon>Bacillota</taxon>
        <taxon>Bacilli</taxon>
        <taxon>Lactobacillales</taxon>
        <taxon>Enterococcaceae</taxon>
        <taxon>Enterococcus</taxon>
    </lineage>
</organism>
<reference evidence="7 8" key="1">
    <citation type="submission" date="2013-02" db="EMBL/GenBank/DDBJ databases">
        <title>The Genome Sequence of Enterococcus pallens BAA-351.</title>
        <authorList>
            <consortium name="The Broad Institute Genome Sequencing Platform"/>
            <consortium name="The Broad Institute Genome Sequencing Center for Infectious Disease"/>
            <person name="Earl A.M."/>
            <person name="Gilmore M.S."/>
            <person name="Lebreton F."/>
            <person name="Walker B."/>
            <person name="Young S.K."/>
            <person name="Zeng Q."/>
            <person name="Gargeya S."/>
            <person name="Fitzgerald M."/>
            <person name="Haas B."/>
            <person name="Abouelleil A."/>
            <person name="Alvarado L."/>
            <person name="Arachchi H.M."/>
            <person name="Berlin A.M."/>
            <person name="Chapman S.B."/>
            <person name="Dewar J."/>
            <person name="Goldberg J."/>
            <person name="Griggs A."/>
            <person name="Gujja S."/>
            <person name="Hansen M."/>
            <person name="Howarth C."/>
            <person name="Imamovic A."/>
            <person name="Larimer J."/>
            <person name="McCowan C."/>
            <person name="Murphy C."/>
            <person name="Neiman D."/>
            <person name="Pearson M."/>
            <person name="Priest M."/>
            <person name="Roberts A."/>
            <person name="Saif S."/>
            <person name="Shea T."/>
            <person name="Sisk P."/>
            <person name="Sykes S."/>
            <person name="Wortman J."/>
            <person name="Nusbaum C."/>
            <person name="Birren B."/>
        </authorList>
    </citation>
    <scope>NUCLEOTIDE SEQUENCE [LARGE SCALE GENOMIC DNA]</scope>
    <source>
        <strain evidence="7 8">ATCC BAA-351</strain>
    </source>
</reference>
<dbReference type="Pfam" id="PF00465">
    <property type="entry name" value="Fe-ADH"/>
    <property type="match status" value="1"/>
</dbReference>
<gene>
    <name evidence="7" type="ORF">UAU_02745</name>
</gene>
<proteinExistence type="inferred from homology"/>
<feature type="binding site" evidence="5">
    <location>
        <begin position="89"/>
        <end position="93"/>
    </location>
    <ligand>
        <name>NAD(+)</name>
        <dbReference type="ChEBI" id="CHEBI:57540"/>
    </ligand>
</feature>
<evidence type="ECO:0000259" key="6">
    <source>
        <dbReference type="Pfam" id="PF00465"/>
    </source>
</evidence>
<keyword evidence="8" id="KW-1185">Reference proteome</keyword>
<dbReference type="PIRSF" id="PIRSF000112">
    <property type="entry name" value="Glycerol_dehydrogenase"/>
    <property type="match status" value="1"/>
</dbReference>
<dbReference type="PROSITE" id="PS00913">
    <property type="entry name" value="ADH_IRON_1"/>
    <property type="match status" value="1"/>
</dbReference>
<protein>
    <recommendedName>
        <fullName evidence="6">Alcohol dehydrogenase iron-type/glycerol dehydrogenase GldA domain-containing protein</fullName>
    </recommendedName>
</protein>
<evidence type="ECO:0000256" key="2">
    <source>
        <dbReference type="ARBA" id="ARBA00022723"/>
    </source>
</evidence>
<dbReference type="PANTHER" id="PTHR43616">
    <property type="entry name" value="GLYCEROL DEHYDROGENASE"/>
    <property type="match status" value="1"/>
</dbReference>
<dbReference type="eggNOG" id="COG0371">
    <property type="taxonomic scope" value="Bacteria"/>
</dbReference>
<dbReference type="SUPFAM" id="SSF56796">
    <property type="entry name" value="Dehydroquinate synthase-like"/>
    <property type="match status" value="1"/>
</dbReference>
<evidence type="ECO:0000256" key="5">
    <source>
        <dbReference type="PIRSR" id="PIRSR000112-3"/>
    </source>
</evidence>
<dbReference type="HOGENOM" id="CLU_044754_2_0_9"/>
<feature type="binding site" evidence="5">
    <location>
        <position position="120"/>
    </location>
    <ligand>
        <name>NAD(+)</name>
        <dbReference type="ChEBI" id="CHEBI:57540"/>
    </ligand>
</feature>
<evidence type="ECO:0000313" key="8">
    <source>
        <dbReference type="Proteomes" id="UP000013782"/>
    </source>
</evidence>
<dbReference type="Gene3D" id="3.40.50.1970">
    <property type="match status" value="1"/>
</dbReference>
<dbReference type="AlphaFoldDB" id="R2QCZ4"/>
<dbReference type="InterPro" id="IPR018211">
    <property type="entry name" value="ADH_Fe_CS"/>
</dbReference>
<keyword evidence="5" id="KW-0520">NAD</keyword>
<dbReference type="EMBL" id="AJAQ01000018">
    <property type="protein sequence ID" value="EOH93103.1"/>
    <property type="molecule type" value="Genomic_DNA"/>
</dbReference>
<dbReference type="CDD" id="cd08172">
    <property type="entry name" value="GlyDH-like"/>
    <property type="match status" value="1"/>
</dbReference>